<comment type="subcellular location">
    <subcellularLocation>
        <location evidence="1">Membrane</location>
        <topology evidence="1">Multi-pass membrane protein</topology>
    </subcellularLocation>
</comment>
<feature type="transmembrane region" description="Helical" evidence="11">
    <location>
        <begin position="115"/>
        <end position="132"/>
    </location>
</feature>
<keyword evidence="5" id="KW-0406">Ion transport</keyword>
<dbReference type="AlphaFoldDB" id="A0A426VG46"/>
<keyword evidence="13" id="KW-1185">Reference proteome</keyword>
<feature type="transmembrane region" description="Helical" evidence="11">
    <location>
        <begin position="163"/>
        <end position="187"/>
    </location>
</feature>
<dbReference type="PRINTS" id="PR00762">
    <property type="entry name" value="CLCHANNEL"/>
</dbReference>
<dbReference type="Pfam" id="PF00654">
    <property type="entry name" value="Voltage_CLC"/>
    <property type="match status" value="1"/>
</dbReference>
<feature type="transmembrane region" description="Helical" evidence="11">
    <location>
        <begin position="399"/>
        <end position="418"/>
    </location>
</feature>
<keyword evidence="8" id="KW-0868">Chloride</keyword>
<dbReference type="Gene3D" id="1.10.3080.10">
    <property type="entry name" value="Clc chloride channel"/>
    <property type="match status" value="1"/>
</dbReference>
<evidence type="ECO:0000256" key="2">
    <source>
        <dbReference type="ARBA" id="ARBA00022448"/>
    </source>
</evidence>
<dbReference type="GO" id="GO:0034707">
    <property type="term" value="C:chloride channel complex"/>
    <property type="evidence" value="ECO:0007669"/>
    <property type="project" value="UniProtKB-KW"/>
</dbReference>
<evidence type="ECO:0000256" key="5">
    <source>
        <dbReference type="ARBA" id="ARBA00023065"/>
    </source>
</evidence>
<feature type="transmembrane region" description="Helical" evidence="11">
    <location>
        <begin position="278"/>
        <end position="298"/>
    </location>
</feature>
<dbReference type="OrthoDB" id="9767361at2"/>
<dbReference type="RefSeq" id="WP_125241810.1">
    <property type="nucleotide sequence ID" value="NZ_RSED01000002.1"/>
</dbReference>
<dbReference type="InterPro" id="IPR050368">
    <property type="entry name" value="ClC-type_chloride_channel"/>
</dbReference>
<keyword evidence="4 11" id="KW-1133">Transmembrane helix</keyword>
<keyword evidence="7" id="KW-0869">Chloride channel</keyword>
<keyword evidence="9" id="KW-0407">Ion channel</keyword>
<feature type="transmembrane region" description="Helical" evidence="11">
    <location>
        <begin position="58"/>
        <end position="77"/>
    </location>
</feature>
<evidence type="ECO:0000256" key="10">
    <source>
        <dbReference type="SAM" id="MobiDB-lite"/>
    </source>
</evidence>
<evidence type="ECO:0000256" key="1">
    <source>
        <dbReference type="ARBA" id="ARBA00004141"/>
    </source>
</evidence>
<dbReference type="PANTHER" id="PTHR43427:SF6">
    <property type="entry name" value="CHLORIDE CHANNEL PROTEIN CLC-E"/>
    <property type="match status" value="1"/>
</dbReference>
<proteinExistence type="predicted"/>
<evidence type="ECO:0000256" key="6">
    <source>
        <dbReference type="ARBA" id="ARBA00023136"/>
    </source>
</evidence>
<sequence length="457" mass="48319">MRERPIADALREELYDWRRWAARAVVLLFAALSGLSVVALTWLGELALEVFYAMQTRAWWSPLLWTPACTAFVVWAVRRWCPSAAGSGIPQVLAALEPGLPPEERRRFVSLKLSLAKILGTAGSLVAGLSVGREGPSVQVAAGVMHHARRWLPDRTAINEHGLMVAGGAAGVAAAFNTPLGGVMFAIEELTRRPEHRSSGLLMAAIVLAGLMAVSVYGNNAYFGVMQVASLSWSLLLPGLLVVLLSGLLGGLFSRLLIRSLTGQGRDRFSRWRQRYPVRFAAGCGFAVALIGVASQGATLGSGYQPTRLLLEGQDTTSALYVPLRFIATWLSAWSGAPGGIFAPALAIGAGIGSDVAAWTGHPAATALIALGMVGFLAAATQTPITAFIIVMEMVDGHTMVLSLMACALLASGLSRLLGPSLYPQLADHMLGPRQQAHAPTAPGDTLSDTTLPADRQ</sequence>
<name>A0A426VG46_9BURK</name>
<evidence type="ECO:0000313" key="13">
    <source>
        <dbReference type="Proteomes" id="UP000269265"/>
    </source>
</evidence>
<gene>
    <name evidence="12" type="ORF">EIP75_03315</name>
</gene>
<dbReference type="Proteomes" id="UP000269265">
    <property type="component" value="Unassembled WGS sequence"/>
</dbReference>
<keyword evidence="2" id="KW-0813">Transport</keyword>
<feature type="transmembrane region" description="Helical" evidence="11">
    <location>
        <begin position="199"/>
        <end position="217"/>
    </location>
</feature>
<accession>A0A426VG46</accession>
<dbReference type="InterPro" id="IPR001807">
    <property type="entry name" value="ClC"/>
</dbReference>
<dbReference type="SUPFAM" id="SSF81340">
    <property type="entry name" value="Clc chloride channel"/>
    <property type="match status" value="1"/>
</dbReference>
<dbReference type="PANTHER" id="PTHR43427">
    <property type="entry name" value="CHLORIDE CHANNEL PROTEIN CLC-E"/>
    <property type="match status" value="1"/>
</dbReference>
<keyword evidence="3 11" id="KW-0812">Transmembrane</keyword>
<evidence type="ECO:0000313" key="12">
    <source>
        <dbReference type="EMBL" id="RRS05903.1"/>
    </source>
</evidence>
<comment type="caution">
    <text evidence="12">The sequence shown here is derived from an EMBL/GenBank/DDBJ whole genome shotgun (WGS) entry which is preliminary data.</text>
</comment>
<evidence type="ECO:0000256" key="4">
    <source>
        <dbReference type="ARBA" id="ARBA00022989"/>
    </source>
</evidence>
<protein>
    <submittedName>
        <fullName evidence="12">Chloride channel protein</fullName>
    </submittedName>
</protein>
<evidence type="ECO:0000256" key="8">
    <source>
        <dbReference type="ARBA" id="ARBA00023214"/>
    </source>
</evidence>
<feature type="transmembrane region" description="Helical" evidence="11">
    <location>
        <begin position="237"/>
        <end position="258"/>
    </location>
</feature>
<feature type="transmembrane region" description="Helical" evidence="11">
    <location>
        <begin position="20"/>
        <end position="43"/>
    </location>
</feature>
<organism evidence="12 13">
    <name type="scientific">Aquabacterium soli</name>
    <dbReference type="NCBI Taxonomy" id="2493092"/>
    <lineage>
        <taxon>Bacteria</taxon>
        <taxon>Pseudomonadati</taxon>
        <taxon>Pseudomonadota</taxon>
        <taxon>Betaproteobacteria</taxon>
        <taxon>Burkholderiales</taxon>
        <taxon>Aquabacterium</taxon>
    </lineage>
</organism>
<evidence type="ECO:0000256" key="7">
    <source>
        <dbReference type="ARBA" id="ARBA00023173"/>
    </source>
</evidence>
<dbReference type="CDD" id="cd01034">
    <property type="entry name" value="EriC_like"/>
    <property type="match status" value="1"/>
</dbReference>
<evidence type="ECO:0000256" key="3">
    <source>
        <dbReference type="ARBA" id="ARBA00022692"/>
    </source>
</evidence>
<dbReference type="EMBL" id="RSED01000002">
    <property type="protein sequence ID" value="RRS05903.1"/>
    <property type="molecule type" value="Genomic_DNA"/>
</dbReference>
<keyword evidence="6 11" id="KW-0472">Membrane</keyword>
<dbReference type="InterPro" id="IPR014743">
    <property type="entry name" value="Cl-channel_core"/>
</dbReference>
<dbReference type="GO" id="GO:0005254">
    <property type="term" value="F:chloride channel activity"/>
    <property type="evidence" value="ECO:0007669"/>
    <property type="project" value="UniProtKB-KW"/>
</dbReference>
<evidence type="ECO:0000256" key="11">
    <source>
        <dbReference type="SAM" id="Phobius"/>
    </source>
</evidence>
<evidence type="ECO:0000256" key="9">
    <source>
        <dbReference type="ARBA" id="ARBA00023303"/>
    </source>
</evidence>
<feature type="region of interest" description="Disordered" evidence="10">
    <location>
        <begin position="434"/>
        <end position="457"/>
    </location>
</feature>
<feature type="transmembrane region" description="Helical" evidence="11">
    <location>
        <begin position="367"/>
        <end position="392"/>
    </location>
</feature>
<reference evidence="12 13" key="1">
    <citation type="submission" date="2018-12" db="EMBL/GenBank/DDBJ databases">
        <title>The whole draft genome of Aquabacterium sp. SJQ9.</title>
        <authorList>
            <person name="Sun L."/>
            <person name="Gao X."/>
            <person name="Chen W."/>
            <person name="Huang K."/>
        </authorList>
    </citation>
    <scope>NUCLEOTIDE SEQUENCE [LARGE SCALE GENOMIC DNA]</scope>
    <source>
        <strain evidence="12 13">SJQ9</strain>
    </source>
</reference>